<feature type="region of interest" description="Disordered" evidence="1">
    <location>
        <begin position="390"/>
        <end position="467"/>
    </location>
</feature>
<feature type="compositionally biased region" description="Basic and acidic residues" evidence="1">
    <location>
        <begin position="171"/>
        <end position="180"/>
    </location>
</feature>
<gene>
    <name evidence="2" type="ORF">J8273_1829</name>
</gene>
<name>A0A8J6C0P0_9EUKA</name>
<organism evidence="2 3">
    <name type="scientific">Carpediemonas membranifera</name>
    <dbReference type="NCBI Taxonomy" id="201153"/>
    <lineage>
        <taxon>Eukaryota</taxon>
        <taxon>Metamonada</taxon>
        <taxon>Carpediemonas-like organisms</taxon>
        <taxon>Carpediemonas</taxon>
    </lineage>
</organism>
<dbReference type="EMBL" id="JAHDYR010000005">
    <property type="protein sequence ID" value="KAG9396786.1"/>
    <property type="molecule type" value="Genomic_DNA"/>
</dbReference>
<feature type="compositionally biased region" description="Basic and acidic residues" evidence="1">
    <location>
        <begin position="125"/>
        <end position="135"/>
    </location>
</feature>
<feature type="compositionally biased region" description="Basic and acidic residues" evidence="1">
    <location>
        <begin position="103"/>
        <end position="113"/>
    </location>
</feature>
<feature type="compositionally biased region" description="Polar residues" evidence="1">
    <location>
        <begin position="77"/>
        <end position="89"/>
    </location>
</feature>
<evidence type="ECO:0000313" key="2">
    <source>
        <dbReference type="EMBL" id="KAG9396786.1"/>
    </source>
</evidence>
<comment type="caution">
    <text evidence="2">The sequence shown here is derived from an EMBL/GenBank/DDBJ whole genome shotgun (WGS) entry which is preliminary data.</text>
</comment>
<keyword evidence="3" id="KW-1185">Reference proteome</keyword>
<evidence type="ECO:0000256" key="1">
    <source>
        <dbReference type="SAM" id="MobiDB-lite"/>
    </source>
</evidence>
<protein>
    <submittedName>
        <fullName evidence="2">Polyadenylate-binding protein</fullName>
    </submittedName>
</protein>
<dbReference type="Proteomes" id="UP000717585">
    <property type="component" value="Unassembled WGS sequence"/>
</dbReference>
<reference evidence="2" key="1">
    <citation type="submission" date="2021-05" db="EMBL/GenBank/DDBJ databases">
        <title>A free-living protist that lacks canonical eukaryotic 1 DNA replication and segregation systems.</title>
        <authorList>
            <person name="Salas-Leiva D.E."/>
            <person name="Tromer E.C."/>
            <person name="Curtis B.A."/>
            <person name="Jerlstrom-Hultqvist J."/>
            <person name="Kolisko M."/>
            <person name="Yi Z."/>
            <person name="Salas-Leiva J.S."/>
            <person name="Gallot-Lavallee L."/>
            <person name="Kops G.J.P.L."/>
            <person name="Archibald J.M."/>
            <person name="Simpson A.G.B."/>
            <person name="Roger A.J."/>
        </authorList>
    </citation>
    <scope>NUCLEOTIDE SEQUENCE</scope>
    <source>
        <strain evidence="2">BICM</strain>
    </source>
</reference>
<proteinExistence type="predicted"/>
<feature type="compositionally biased region" description="Basic and acidic residues" evidence="1">
    <location>
        <begin position="398"/>
        <end position="409"/>
    </location>
</feature>
<evidence type="ECO:0000313" key="3">
    <source>
        <dbReference type="Proteomes" id="UP000717585"/>
    </source>
</evidence>
<sequence>MQANTNVEELMKLSFNDLAGDRRIPMQVPIPQQQLQAQQVPYQMGGGQMSYGNGQPYMQMPYGYHGTPQQQWSQNFYPMNMGSPMQQMGQEPPRSAPQQDNVPMHRREQRESTPSRMVRARPAPRSRETHTDFLRKGTGKGGGALTDRPETPQKKIKVPRSAVLRQQASPLRRDDEEPRRRQPVPVAPQPMPRDRPTDMRQGSGTLSAERHSSGPAAEVDPPAEETTPMDRDTSANMLQTHLADARAALTEVAKIRAEMDALSTRCKDSEKRLARSITAIVRQHVSEIRVYDAQARLLKRKIAEGEETVEREIRSRRHAEQLLMHAEKGWNVETDLDLDDTGAMFDRTSRNVQTLVGTEQSKVLEENALLREELERMALELEIAREEARMASEGQGRISEKEDHDEDRLGQAVDEIDTDDDEDEEDRDEGGSDAEALVDEDASTASSHTHRPSDASGSVDLFGDVQEVEPTTWDRRLEYEADMVGNPLAGLADPAEM</sequence>
<accession>A0A8J6C0P0</accession>
<feature type="region of interest" description="Disordered" evidence="1">
    <location>
        <begin position="77"/>
        <end position="230"/>
    </location>
</feature>
<feature type="compositionally biased region" description="Acidic residues" evidence="1">
    <location>
        <begin position="414"/>
        <end position="442"/>
    </location>
</feature>
<dbReference type="AlphaFoldDB" id="A0A8J6C0P0"/>